<accession>A0A1V0B041</accession>
<dbReference type="KEGG" id="ppha:BVH74_00020"/>
<gene>
    <name evidence="1" type="ORF">BVH74_00020</name>
</gene>
<sequence length="97" mass="11337">MARKDIICEDEKAVTDEIAGHRDSRYRLIISHPYVRLIKEKGIEVDHIRDLNPNERRALATINWLDAEIKRLEAILYQFETGKLAAQHRAECLREIA</sequence>
<dbReference type="AlphaFoldDB" id="A0A1V0B041"/>
<dbReference type="Proteomes" id="UP000243488">
    <property type="component" value="Chromosome"/>
</dbReference>
<evidence type="ECO:0000313" key="1">
    <source>
        <dbReference type="EMBL" id="AQZ93251.1"/>
    </source>
</evidence>
<dbReference type="EMBL" id="CP020100">
    <property type="protein sequence ID" value="AQZ93251.1"/>
    <property type="molecule type" value="Genomic_DNA"/>
</dbReference>
<reference evidence="1 2" key="1">
    <citation type="submission" date="2017-03" db="EMBL/GenBank/DDBJ databases">
        <title>Complete genome sequence of the novel DNRA strain Pseudomonas sp. S-6-2 isolated from Chinese polluted river sediment. Journal of Biotechnology.</title>
        <authorList>
            <person name="Li J."/>
            <person name="Xiang F."/>
            <person name="Wang L."/>
            <person name="Xi L."/>
            <person name="Liu J."/>
        </authorList>
    </citation>
    <scope>NUCLEOTIDE SEQUENCE [LARGE SCALE GENOMIC DNA]</scope>
    <source>
        <strain evidence="1 2">S-6-2</strain>
    </source>
</reference>
<organism evidence="1 2">
    <name type="scientific">Halopseudomonas phragmitis</name>
    <dbReference type="NCBI Taxonomy" id="1931241"/>
    <lineage>
        <taxon>Bacteria</taxon>
        <taxon>Pseudomonadati</taxon>
        <taxon>Pseudomonadota</taxon>
        <taxon>Gammaproteobacteria</taxon>
        <taxon>Pseudomonadales</taxon>
        <taxon>Pseudomonadaceae</taxon>
        <taxon>Halopseudomonas</taxon>
    </lineage>
</organism>
<proteinExistence type="predicted"/>
<evidence type="ECO:0000313" key="2">
    <source>
        <dbReference type="Proteomes" id="UP000243488"/>
    </source>
</evidence>
<dbReference type="RefSeq" id="WP_080048091.1">
    <property type="nucleotide sequence ID" value="NZ_CP020100.1"/>
</dbReference>
<dbReference type="STRING" id="1931241.BVH74_00020"/>
<keyword evidence="2" id="KW-1185">Reference proteome</keyword>
<name>A0A1V0B041_9GAMM</name>
<protein>
    <submittedName>
        <fullName evidence="1">Uncharacterized protein</fullName>
    </submittedName>
</protein>